<dbReference type="InterPro" id="IPR050541">
    <property type="entry name" value="LRR_TM_domain-containing"/>
</dbReference>
<dbReference type="Proteomes" id="UP000007799">
    <property type="component" value="Unassembled WGS sequence"/>
</dbReference>
<evidence type="ECO:0000256" key="5">
    <source>
        <dbReference type="ARBA" id="ARBA00022777"/>
    </source>
</evidence>
<evidence type="ECO:0000256" key="1">
    <source>
        <dbReference type="ARBA" id="ARBA00022614"/>
    </source>
</evidence>
<keyword evidence="8" id="KW-0812">Transmembrane</keyword>
<gene>
    <name evidence="10" type="ORF">PTSG_10248</name>
</gene>
<dbReference type="InterPro" id="IPR011009">
    <property type="entry name" value="Kinase-like_dom_sf"/>
</dbReference>
<evidence type="ECO:0000256" key="4">
    <source>
        <dbReference type="ARBA" id="ARBA00022741"/>
    </source>
</evidence>
<dbReference type="PROSITE" id="PS51450">
    <property type="entry name" value="LRR"/>
    <property type="match status" value="2"/>
</dbReference>
<proteinExistence type="predicted"/>
<sequence length="1317" mass="145407">MDATSTCACTAHTGRRRHQQRANDYELVHVRLKQHAAQRTLSSQWYLQYLPPALSSAYRRPHSTQRTRAFPGKLVTLLVMVVMVMAALGASSCTAFVAHSTPTTPPTTIHTTQALPAQGSQADASLSLCSEVDATLVHLTTTLETFGVPFTWPSNHDVRHPHTRSKAHTNFASGAPGTGEATRARAHVVPVDLSSIQRMMKAFGCCNTGTRHGSRRPSAHGVSDVQEAQQRDVPHVQPDAPRGSGNGRFLPAKPLQHQRVRRADPGVQPGRCTLASVIEGTCPGPIGNVSLVVTVDDAAVLQSVTNASVDFLHQVAARTLTLNVQGRDLTEEPLMWLLSVARWPLCHRLVITGLHANALHLSLLNNFPSVVQFVVRDSERLRAVNTQGLRPVSLLSKLQFSNTSLSGFNDDAFKGMASLRNLYLAGNLIDRLPATLFDPLTALTGLHLDRNIISRLDARAFVRTTALEFLTLSENDFHVLPPGLFHPLTRLRELRLHHNPVQHLATDDFDGLVSVTTLDLSTMLLSSLPVSVFGNCTRLMRLQLNNNFLTQLADTSLSGLSRLTRLDLSGNRLPSIPADVFHELTAVETLDMSRNQLQTLPSGIVDKCIKLSVVKFTSNLLSRLPRLLFHRTRVLTEVFLEHNRLTTLDGQLDGLSLLKRVALDNNLLTVFDITVPFPVLKVLTLSQNPMEKLPNLTQLPMLTQLRLQNHRIRQVDLTPVFGLPPLQVLELDAAPETNSRVFIDPTAFSTDHLDHLAELHLHTLSLINVNVLATFTFLSLVPALNLRVLHAGWVGATQTRLPMNVICKVLADEVHELALMNTDYTRIELCPSKTFRSVLLQDNKQLESIIIHNSLVQLNVSGCTSLPAIDVPSVDVLDISSTRIQPSPALCTRWGRRILFARNLEAEHFRSLRAAVSLGFCLQQVDVLDLSGNDWIHEPNKINEVAGAAVALSPVDFAGGVSSRENPPVLQLKDTPVECTLELSNEELMQDNDGVLSNEITYALRCGCAQGHRRGASGRCERIDVPVVAIAAGSVIGGLFILVPVVAWLYRRYARSHKSDKLHMRLLSERDEEVMALKKAWEIEYEELRLIKRVAAGAFGIVFKAKWDTLMVAVKVLQHALMAVDESTVLEFEKEVEFLRKARHPNVVRFFGAGTDPNGSPFLVLEFVAMGSLKDLLEKNLQAVLDEAQAAMGGMEDDDEDDAEDVAVVTADVGDELTLVSTPTVRPRNSVVLDEVMTVWDLKLQLLRDVASGMSFIHSLDQIHRSVPGYHLVSHGQPLAVAEWYKQLAYTCMADNPAHRPSFEELKNKRLAEQQVV</sequence>
<organism evidence="11">
    <name type="scientific">Salpingoeca rosetta (strain ATCC 50818 / BSB-021)</name>
    <dbReference type="NCBI Taxonomy" id="946362"/>
    <lineage>
        <taxon>Eukaryota</taxon>
        <taxon>Choanoflagellata</taxon>
        <taxon>Craspedida</taxon>
        <taxon>Salpingoecidae</taxon>
        <taxon>Salpingoeca</taxon>
    </lineage>
</organism>
<dbReference type="GO" id="GO:0004672">
    <property type="term" value="F:protein kinase activity"/>
    <property type="evidence" value="ECO:0007669"/>
    <property type="project" value="InterPro"/>
</dbReference>
<dbReference type="GO" id="GO:0005524">
    <property type="term" value="F:ATP binding"/>
    <property type="evidence" value="ECO:0007669"/>
    <property type="project" value="UniProtKB-KW"/>
</dbReference>
<feature type="transmembrane region" description="Helical" evidence="8">
    <location>
        <begin position="74"/>
        <end position="98"/>
    </location>
</feature>
<dbReference type="RefSeq" id="XP_004988587.1">
    <property type="nucleotide sequence ID" value="XM_004988530.1"/>
</dbReference>
<dbReference type="GeneID" id="16069120"/>
<dbReference type="Gene3D" id="3.80.10.10">
    <property type="entry name" value="Ribonuclease Inhibitor"/>
    <property type="match status" value="3"/>
</dbReference>
<accession>F2UQR1</accession>
<dbReference type="OrthoDB" id="676979at2759"/>
<dbReference type="Pfam" id="PF13855">
    <property type="entry name" value="LRR_8"/>
    <property type="match status" value="2"/>
</dbReference>
<evidence type="ECO:0000256" key="6">
    <source>
        <dbReference type="ARBA" id="ARBA00022840"/>
    </source>
</evidence>
<dbReference type="InterPro" id="IPR032675">
    <property type="entry name" value="LRR_dom_sf"/>
</dbReference>
<keyword evidence="5 10" id="KW-0418">Kinase</keyword>
<dbReference type="InterPro" id="IPR000719">
    <property type="entry name" value="Prot_kinase_dom"/>
</dbReference>
<dbReference type="SMART" id="SM00369">
    <property type="entry name" value="LRR_TYP"/>
    <property type="match status" value="10"/>
</dbReference>
<evidence type="ECO:0000256" key="7">
    <source>
        <dbReference type="SAM" id="MobiDB-lite"/>
    </source>
</evidence>
<keyword evidence="4" id="KW-0547">Nucleotide-binding</keyword>
<keyword evidence="1" id="KW-0433">Leucine-rich repeat</keyword>
<dbReference type="PANTHER" id="PTHR24369:SF211">
    <property type="entry name" value="LEUCINE-RICH REPEAT-CONTAINING PROTEIN 15-LIKE"/>
    <property type="match status" value="1"/>
</dbReference>
<dbReference type="InParanoid" id="F2UQR1"/>
<feature type="transmembrane region" description="Helical" evidence="8">
    <location>
        <begin position="1027"/>
        <end position="1050"/>
    </location>
</feature>
<dbReference type="PROSITE" id="PS50011">
    <property type="entry name" value="PROTEIN_KINASE_DOM"/>
    <property type="match status" value="1"/>
</dbReference>
<reference evidence="10" key="1">
    <citation type="submission" date="2009-08" db="EMBL/GenBank/DDBJ databases">
        <title>Annotation of Salpingoeca rosetta.</title>
        <authorList>
            <consortium name="The Broad Institute Genome Sequencing Platform"/>
            <person name="Russ C."/>
            <person name="Cuomo C."/>
            <person name="Burger G."/>
            <person name="Gray M.W."/>
            <person name="Holland P.W.H."/>
            <person name="King N."/>
            <person name="Lang F.B.F."/>
            <person name="Roger A.J."/>
            <person name="Ruiz-Trillo I."/>
            <person name="Young S.K."/>
            <person name="Zeng Q."/>
            <person name="Gargeya S."/>
            <person name="Alvarado L."/>
            <person name="Berlin A."/>
            <person name="Chapman S.B."/>
            <person name="Chen Z."/>
            <person name="Freedman E."/>
            <person name="Gellesch M."/>
            <person name="Goldberg J."/>
            <person name="Griggs A."/>
            <person name="Gujja S."/>
            <person name="Heilman E."/>
            <person name="Heiman D."/>
            <person name="Howarth C."/>
            <person name="Mehta T."/>
            <person name="Neiman D."/>
            <person name="Pearson M."/>
            <person name="Roberts A."/>
            <person name="Saif S."/>
            <person name="Shea T."/>
            <person name="Shenoy N."/>
            <person name="Sisk P."/>
            <person name="Stolte C."/>
            <person name="Sykes S."/>
            <person name="White J."/>
            <person name="Yandava C."/>
            <person name="Haas B."/>
            <person name="Nusbaum C."/>
            <person name="Birren B."/>
        </authorList>
    </citation>
    <scope>NUCLEOTIDE SEQUENCE [LARGE SCALE GENOMIC DNA]</scope>
    <source>
        <strain evidence="10">ATCC 50818</strain>
    </source>
</reference>
<dbReference type="eggNOG" id="KOG0619">
    <property type="taxonomic scope" value="Eukaryota"/>
</dbReference>
<dbReference type="Gene3D" id="3.30.200.20">
    <property type="entry name" value="Phosphorylase Kinase, domain 1"/>
    <property type="match status" value="1"/>
</dbReference>
<evidence type="ECO:0000313" key="11">
    <source>
        <dbReference type="Proteomes" id="UP000007799"/>
    </source>
</evidence>
<evidence type="ECO:0000256" key="3">
    <source>
        <dbReference type="ARBA" id="ARBA00022737"/>
    </source>
</evidence>
<evidence type="ECO:0000256" key="2">
    <source>
        <dbReference type="ARBA" id="ARBA00022679"/>
    </source>
</evidence>
<evidence type="ECO:0000313" key="10">
    <source>
        <dbReference type="EMBL" id="EGD79966.1"/>
    </source>
</evidence>
<feature type="region of interest" description="Disordered" evidence="7">
    <location>
        <begin position="207"/>
        <end position="251"/>
    </location>
</feature>
<dbReference type="PANTHER" id="PTHR24369">
    <property type="entry name" value="ANTIGEN BSP, PUTATIVE-RELATED"/>
    <property type="match status" value="1"/>
</dbReference>
<feature type="domain" description="Protein kinase" evidence="9">
    <location>
        <begin position="1088"/>
        <end position="1317"/>
    </location>
</feature>
<dbReference type="GO" id="GO:0005886">
    <property type="term" value="C:plasma membrane"/>
    <property type="evidence" value="ECO:0007669"/>
    <property type="project" value="TreeGrafter"/>
</dbReference>
<dbReference type="InterPro" id="IPR001611">
    <property type="entry name" value="Leu-rich_rpt"/>
</dbReference>
<keyword evidence="8" id="KW-1133">Transmembrane helix</keyword>
<dbReference type="InterPro" id="IPR001245">
    <property type="entry name" value="Ser-Thr/Tyr_kinase_cat_dom"/>
</dbReference>
<evidence type="ECO:0000259" key="9">
    <source>
        <dbReference type="PROSITE" id="PS50011"/>
    </source>
</evidence>
<dbReference type="FunFam" id="3.30.200.20:FF:000180">
    <property type="entry name" value="serine/threonine-protein kinase STY46-like"/>
    <property type="match status" value="1"/>
</dbReference>
<keyword evidence="3" id="KW-0677">Repeat</keyword>
<dbReference type="Pfam" id="PF07714">
    <property type="entry name" value="PK_Tyr_Ser-Thr"/>
    <property type="match status" value="1"/>
</dbReference>
<keyword evidence="6" id="KW-0067">ATP-binding</keyword>
<dbReference type="InterPro" id="IPR003591">
    <property type="entry name" value="Leu-rich_rpt_typical-subtyp"/>
</dbReference>
<dbReference type="SUPFAM" id="SSF52058">
    <property type="entry name" value="L domain-like"/>
    <property type="match status" value="2"/>
</dbReference>
<evidence type="ECO:0000256" key="8">
    <source>
        <dbReference type="SAM" id="Phobius"/>
    </source>
</evidence>
<feature type="region of interest" description="Disordered" evidence="7">
    <location>
        <begin position="1"/>
        <end position="20"/>
    </location>
</feature>
<dbReference type="STRING" id="946362.F2UQR1"/>
<name>F2UQR1_SALR5</name>
<keyword evidence="11" id="KW-1185">Reference proteome</keyword>
<dbReference type="EMBL" id="GL832989">
    <property type="protein sequence ID" value="EGD79966.1"/>
    <property type="molecule type" value="Genomic_DNA"/>
</dbReference>
<dbReference type="eggNOG" id="KOG0192">
    <property type="taxonomic scope" value="Eukaryota"/>
</dbReference>
<dbReference type="KEGG" id="sre:PTSG_10248"/>
<keyword evidence="2" id="KW-0808">Transferase</keyword>
<protein>
    <submittedName>
        <fullName evidence="10">TKL protein kinase</fullName>
    </submittedName>
</protein>
<dbReference type="SUPFAM" id="SSF56112">
    <property type="entry name" value="Protein kinase-like (PK-like)"/>
    <property type="match status" value="1"/>
</dbReference>
<keyword evidence="8" id="KW-0472">Membrane</keyword>